<evidence type="ECO:0000313" key="4">
    <source>
        <dbReference type="EMBL" id="CAF3457848.1"/>
    </source>
</evidence>
<evidence type="ECO:0000259" key="2">
    <source>
        <dbReference type="Pfam" id="PF26585"/>
    </source>
</evidence>
<comment type="caution">
    <text evidence="3">The sequence shown here is derived from an EMBL/GenBank/DDBJ whole genome shotgun (WGS) entry which is preliminary data.</text>
</comment>
<dbReference type="EMBL" id="CAJNXB010005939">
    <property type="protein sequence ID" value="CAF3457848.1"/>
    <property type="molecule type" value="Genomic_DNA"/>
</dbReference>
<protein>
    <recommendedName>
        <fullName evidence="2">STX17-like N-terminal domain-containing protein</fullName>
    </recommendedName>
</protein>
<name>A0A817SXG4_9BILA</name>
<evidence type="ECO:0000313" key="8">
    <source>
        <dbReference type="EMBL" id="CAF4609026.1"/>
    </source>
</evidence>
<dbReference type="InterPro" id="IPR059001">
    <property type="entry name" value="STX17_N"/>
</dbReference>
<evidence type="ECO:0000313" key="7">
    <source>
        <dbReference type="EMBL" id="CAF4402622.1"/>
    </source>
</evidence>
<sequence length="292" mass="33111">MPSDNEQETGDINRKEIKIKVERFCEQAQIYLNRLPVLKRQLDEINRLNQFDLYVQKLNEIGKIVQNLLQNILNIEQLHQQLNDKDRVKLDRQIRLLRSEIDREISEFHILREQAMASSMNDNLTLADDTTPVTVTDNDNNNDNIREEIVSNQLRQRHVTGADSLNDSYNALEQDLILLHETIEEVAQLVAQQKEKLSHTEQLIHMAHDRIQDASTLIQRAVHSKYVTVASGALLGASLGGPVGFMMGLKMGTLVALSGSAVGALSANFLQRRIMRNDESADTTTSYNQAML</sequence>
<evidence type="ECO:0000313" key="5">
    <source>
        <dbReference type="EMBL" id="CAF3548832.1"/>
    </source>
</evidence>
<dbReference type="Pfam" id="PF26585">
    <property type="entry name" value="STX17_N"/>
    <property type="match status" value="1"/>
</dbReference>
<dbReference type="Proteomes" id="UP000663872">
    <property type="component" value="Unassembled WGS sequence"/>
</dbReference>
<dbReference type="Gene3D" id="1.20.5.110">
    <property type="match status" value="1"/>
</dbReference>
<dbReference type="EMBL" id="CAJOBR010001441">
    <property type="protein sequence ID" value="CAF4609026.1"/>
    <property type="molecule type" value="Genomic_DNA"/>
</dbReference>
<proteinExistence type="predicted"/>
<organism evidence="3 9">
    <name type="scientific">Rotaria socialis</name>
    <dbReference type="NCBI Taxonomy" id="392032"/>
    <lineage>
        <taxon>Eukaryota</taxon>
        <taxon>Metazoa</taxon>
        <taxon>Spiralia</taxon>
        <taxon>Gnathifera</taxon>
        <taxon>Rotifera</taxon>
        <taxon>Eurotatoria</taxon>
        <taxon>Bdelloidea</taxon>
        <taxon>Philodinida</taxon>
        <taxon>Philodinidae</taxon>
        <taxon>Rotaria</taxon>
    </lineage>
</organism>
<dbReference type="OrthoDB" id="10022500at2759"/>
<dbReference type="AlphaFoldDB" id="A0A817SXG4"/>
<dbReference type="EMBL" id="CAJNYT010003312">
    <property type="protein sequence ID" value="CAF3548832.1"/>
    <property type="molecule type" value="Genomic_DNA"/>
</dbReference>
<feature type="transmembrane region" description="Helical" evidence="1">
    <location>
        <begin position="226"/>
        <end position="245"/>
    </location>
</feature>
<feature type="transmembrane region" description="Helical" evidence="1">
    <location>
        <begin position="251"/>
        <end position="270"/>
    </location>
</feature>
<evidence type="ECO:0000256" key="1">
    <source>
        <dbReference type="SAM" id="Phobius"/>
    </source>
</evidence>
<dbReference type="Proteomes" id="UP000663873">
    <property type="component" value="Unassembled WGS sequence"/>
</dbReference>
<accession>A0A817SXG4</accession>
<keyword evidence="1" id="KW-0472">Membrane</keyword>
<keyword evidence="1" id="KW-0812">Transmembrane</keyword>
<evidence type="ECO:0000313" key="9">
    <source>
        <dbReference type="Proteomes" id="UP000663833"/>
    </source>
</evidence>
<evidence type="ECO:0000313" key="10">
    <source>
        <dbReference type="Proteomes" id="UP000663873"/>
    </source>
</evidence>
<dbReference type="Proteomes" id="UP000663825">
    <property type="component" value="Unassembled WGS sequence"/>
</dbReference>
<dbReference type="Proteomes" id="UP000663851">
    <property type="component" value="Unassembled WGS sequence"/>
</dbReference>
<evidence type="ECO:0000313" key="6">
    <source>
        <dbReference type="EMBL" id="CAF4280385.1"/>
    </source>
</evidence>
<dbReference type="EMBL" id="CAJOBP010001387">
    <property type="protein sequence ID" value="CAF4280385.1"/>
    <property type="molecule type" value="Genomic_DNA"/>
</dbReference>
<reference evidence="3" key="1">
    <citation type="submission" date="2021-02" db="EMBL/GenBank/DDBJ databases">
        <authorList>
            <person name="Nowell W R."/>
        </authorList>
    </citation>
    <scope>NUCLEOTIDE SEQUENCE</scope>
</reference>
<dbReference type="Proteomes" id="UP000663848">
    <property type="component" value="Unassembled WGS sequence"/>
</dbReference>
<dbReference type="EMBL" id="CAJNYD010000784">
    <property type="protein sequence ID" value="CAF3297503.1"/>
    <property type="molecule type" value="Genomic_DNA"/>
</dbReference>
<keyword evidence="1" id="KW-1133">Transmembrane helix</keyword>
<keyword evidence="10" id="KW-1185">Reference proteome</keyword>
<feature type="domain" description="STX17-like N-terminal" evidence="2">
    <location>
        <begin position="15"/>
        <end position="113"/>
    </location>
</feature>
<gene>
    <name evidence="5" type="ORF">GRG538_LOCUS20133</name>
    <name evidence="7" type="ORF">HFQ381_LOCUS20205</name>
    <name evidence="3" type="ORF">LUA448_LOCUS7766</name>
    <name evidence="8" type="ORF">QYT958_LOCUS12079</name>
    <name evidence="4" type="ORF">TIS948_LOCUS32419</name>
    <name evidence="6" type="ORF">UJA718_LOCUS11348</name>
</gene>
<evidence type="ECO:0000313" key="3">
    <source>
        <dbReference type="EMBL" id="CAF3297503.1"/>
    </source>
</evidence>
<dbReference type="EMBL" id="CAJOBO010001701">
    <property type="protein sequence ID" value="CAF4402622.1"/>
    <property type="molecule type" value="Genomic_DNA"/>
</dbReference>
<dbReference type="Proteomes" id="UP000663833">
    <property type="component" value="Unassembled WGS sequence"/>
</dbReference>
<dbReference type="SUPFAM" id="SSF58038">
    <property type="entry name" value="SNARE fusion complex"/>
    <property type="match status" value="1"/>
</dbReference>